<protein>
    <submittedName>
        <fullName evidence="3">Glycosyltransferase Gtf1</fullName>
        <ecNumber evidence="3">2.4.1.-</ecNumber>
    </submittedName>
</protein>
<dbReference type="Pfam" id="PF13439">
    <property type="entry name" value="Glyco_transf_4"/>
    <property type="match status" value="1"/>
</dbReference>
<reference evidence="3" key="1">
    <citation type="submission" date="2019-06" db="EMBL/GenBank/DDBJ databases">
        <authorList>
            <person name="Murdoch R.W."/>
            <person name="Fathepure B."/>
        </authorList>
    </citation>
    <scope>NUCLEOTIDE SEQUENCE</scope>
</reference>
<dbReference type="GO" id="GO:0016757">
    <property type="term" value="F:glycosyltransferase activity"/>
    <property type="evidence" value="ECO:0007669"/>
    <property type="project" value="UniProtKB-KW"/>
</dbReference>
<accession>A0A5B8RDV8</accession>
<dbReference type="EC" id="2.4.1.-" evidence="3"/>
<evidence type="ECO:0000313" key="3">
    <source>
        <dbReference type="EMBL" id="QEA06786.1"/>
    </source>
</evidence>
<dbReference type="CDD" id="cd03811">
    <property type="entry name" value="GT4_GT28_WabH-like"/>
    <property type="match status" value="1"/>
</dbReference>
<keyword evidence="3" id="KW-0328">Glycosyltransferase</keyword>
<keyword evidence="3" id="KW-0808">Transferase</keyword>
<dbReference type="InterPro" id="IPR028098">
    <property type="entry name" value="Glyco_trans_4-like_N"/>
</dbReference>
<dbReference type="EMBL" id="MN079171">
    <property type="protein sequence ID" value="QEA06786.1"/>
    <property type="molecule type" value="Genomic_DNA"/>
</dbReference>
<dbReference type="PANTHER" id="PTHR12526:SF630">
    <property type="entry name" value="GLYCOSYLTRANSFERASE"/>
    <property type="match status" value="1"/>
</dbReference>
<feature type="domain" description="Glycosyltransferase subfamily 4-like N-terminal" evidence="2">
    <location>
        <begin position="22"/>
        <end position="181"/>
    </location>
</feature>
<dbReference type="Pfam" id="PF00534">
    <property type="entry name" value="Glycos_transf_1"/>
    <property type="match status" value="1"/>
</dbReference>
<evidence type="ECO:0000259" key="2">
    <source>
        <dbReference type="Pfam" id="PF13439"/>
    </source>
</evidence>
<feature type="domain" description="Glycosyl transferase family 1" evidence="1">
    <location>
        <begin position="198"/>
        <end position="351"/>
    </location>
</feature>
<dbReference type="SUPFAM" id="SSF53756">
    <property type="entry name" value="UDP-Glycosyltransferase/glycogen phosphorylase"/>
    <property type="match status" value="1"/>
</dbReference>
<organism evidence="3">
    <name type="scientific">uncultured organism</name>
    <dbReference type="NCBI Taxonomy" id="155900"/>
    <lineage>
        <taxon>unclassified sequences</taxon>
        <taxon>environmental samples</taxon>
    </lineage>
</organism>
<gene>
    <name evidence="3" type="primary">gtf1_6</name>
    <name evidence="3" type="ORF">KBTEX_03127</name>
</gene>
<proteinExistence type="predicted"/>
<evidence type="ECO:0000259" key="1">
    <source>
        <dbReference type="Pfam" id="PF00534"/>
    </source>
</evidence>
<dbReference type="InterPro" id="IPR001296">
    <property type="entry name" value="Glyco_trans_1"/>
</dbReference>
<dbReference type="AlphaFoldDB" id="A0A5B8RDV8"/>
<name>A0A5B8RDV8_9ZZZZ</name>
<dbReference type="PANTHER" id="PTHR12526">
    <property type="entry name" value="GLYCOSYLTRANSFERASE"/>
    <property type="match status" value="1"/>
</dbReference>
<sequence length="379" mass="40424">MNQPIDIALFGMISRHPGRNQGGVSVSVQRLANALDAQGLEILVVTAETSCRPEWRAGLNPGVQLAACQRLSRWRLTLRLTAILRRHRPRALIAFDQRAGLIAAAAGRFPGIHSPLFWSPRIAIGPQVAGGGRSARRVLAGIRRIHARARGIIAISQGMAADLGALTGIPASSITTIYNPIVDGALEQKAKEPAPGRFDLPEDTPLLVASGRMTPQKDYPTLLRAVARANRRTPLSLLILGEGPERPALEALSRELGLGDRVAMPGYLSNPFPVMRQADTFVLSSRYEGFGNVLAEALALGLPVAATDCPFGPREILADGRYGALVPVGDSEALAEAIATTLEHPPTPEHQHAGAARFETGRIARQYRDTVLGPPGDPA</sequence>
<dbReference type="Gene3D" id="3.40.50.2000">
    <property type="entry name" value="Glycogen Phosphorylase B"/>
    <property type="match status" value="2"/>
</dbReference>